<proteinExistence type="predicted"/>
<dbReference type="Gene3D" id="1.20.150.30">
    <property type="entry name" value="Zincin-like metallopeptidase, N-terminal domain"/>
    <property type="match status" value="1"/>
</dbReference>
<protein>
    <submittedName>
        <fullName evidence="1">Unannotated protein</fullName>
    </submittedName>
</protein>
<accession>A0A6J6DP25</accession>
<dbReference type="SUPFAM" id="SSF55486">
    <property type="entry name" value="Metalloproteases ('zincins'), catalytic domain"/>
    <property type="match status" value="1"/>
</dbReference>
<dbReference type="NCBIfam" id="TIGR03624">
    <property type="entry name" value="putative hydrolase"/>
    <property type="match status" value="1"/>
</dbReference>
<sequence>MADDAGSGPERPDPDPFANLPLFGDLAKALAGQGPLNWEAAKQFAALASGAAGESNVDPTVRIAYEGLASIVEMHVRDVTAYDGPSARLELVTPGVWSQRTLEAYRPLFTELAVSLGRTPTDPFGSDDAPDPMMAMMAGLSQMMAPAMMGMAIGSMVGRLGARAFGQYDLPVPRTTSTLLVVPRSVDQFANEWSLPLDEMRLWVIAQELIGHTVFSHDATREAIISLVRRHVGAFRPDPSSVSEKLAGLDLDAGDDPMATLQRAFSDPEVLLGAVRSPEQIEMAPVLDAATAAIVGYVDYMVDAVAARLIGGDALRIAEAVRRRRIEAGAEDVFIERLLGLQVTPALVQRGKNFVVGVVDRAGESVLDRLFAGATSLPTPAELDAPGLWLARIEL</sequence>
<dbReference type="EMBL" id="CAEZSR010000076">
    <property type="protein sequence ID" value="CAB4565911.1"/>
    <property type="molecule type" value="Genomic_DNA"/>
</dbReference>
<dbReference type="AlphaFoldDB" id="A0A6J6DP25"/>
<evidence type="ECO:0000313" key="1">
    <source>
        <dbReference type="EMBL" id="CAB4565911.1"/>
    </source>
</evidence>
<gene>
    <name evidence="1" type="ORF">UFOPK1493_02082</name>
</gene>
<reference evidence="1" key="1">
    <citation type="submission" date="2020-05" db="EMBL/GenBank/DDBJ databases">
        <authorList>
            <person name="Chiriac C."/>
            <person name="Salcher M."/>
            <person name="Ghai R."/>
            <person name="Kavagutti S V."/>
        </authorList>
    </citation>
    <scope>NUCLEOTIDE SEQUENCE</scope>
</reference>
<organism evidence="1">
    <name type="scientific">freshwater metagenome</name>
    <dbReference type="NCBI Taxonomy" id="449393"/>
    <lineage>
        <taxon>unclassified sequences</taxon>
        <taxon>metagenomes</taxon>
        <taxon>ecological metagenomes</taxon>
    </lineage>
</organism>
<dbReference type="Pfam" id="PF10103">
    <property type="entry name" value="Zincin_2"/>
    <property type="match status" value="1"/>
</dbReference>
<dbReference type="PANTHER" id="PTHR39420">
    <property type="match status" value="1"/>
</dbReference>
<name>A0A6J6DP25_9ZZZZ</name>
<dbReference type="InterPro" id="IPR042271">
    <property type="entry name" value="Zinicin_2_N"/>
</dbReference>
<dbReference type="InterPro" id="IPR018766">
    <property type="entry name" value="Zinicin_2"/>
</dbReference>
<dbReference type="PANTHER" id="PTHR39420:SF2">
    <property type="entry name" value="HYDROLASE"/>
    <property type="match status" value="1"/>
</dbReference>